<dbReference type="PANTHER" id="PTHR43000">
    <property type="entry name" value="DTDP-D-GLUCOSE 4,6-DEHYDRATASE-RELATED"/>
    <property type="match status" value="1"/>
</dbReference>
<dbReference type="Gene3D" id="3.40.50.720">
    <property type="entry name" value="NAD(P)-binding Rossmann-like Domain"/>
    <property type="match status" value="1"/>
</dbReference>
<evidence type="ECO:0000313" key="3">
    <source>
        <dbReference type="EMBL" id="GAH54974.1"/>
    </source>
</evidence>
<sequence length="255" mass="28733">LWQVNVQGTQNMLEASYEEGVKRFVHCSTVGVLGHIADPPADETYPYNPGDVYQRSKCEGEKIALKFCRDKEFPVVVARPTAIYGPGDMRLFKLFKYVSSGRIIILGNGKPFYHLVYVEDLITGFELCAQKENAVGEIYILGGDKYLTLNELVDLIAKVLGVSLSKIHLPVSPFKVLGTLCEKVCIPLGIEPPLHRRRVDFFTKSRAFDISRAKKDLGYKPEFDLETGLRLTAECYREKGFLPEHNSVALEERSQ</sequence>
<evidence type="ECO:0000256" key="1">
    <source>
        <dbReference type="ARBA" id="ARBA00007637"/>
    </source>
</evidence>
<name>X1HMD2_9ZZZZ</name>
<dbReference type="InterPro" id="IPR036291">
    <property type="entry name" value="NAD(P)-bd_dom_sf"/>
</dbReference>
<organism evidence="3">
    <name type="scientific">marine sediment metagenome</name>
    <dbReference type="NCBI Taxonomy" id="412755"/>
    <lineage>
        <taxon>unclassified sequences</taxon>
        <taxon>metagenomes</taxon>
        <taxon>ecological metagenomes</taxon>
    </lineage>
</organism>
<comment type="similarity">
    <text evidence="1">Belongs to the NAD(P)-dependent epimerase/dehydratase family.</text>
</comment>
<reference evidence="3" key="1">
    <citation type="journal article" date="2014" name="Front. Microbiol.">
        <title>High frequency of phylogenetically diverse reductive dehalogenase-homologous genes in deep subseafloor sedimentary metagenomes.</title>
        <authorList>
            <person name="Kawai M."/>
            <person name="Futagami T."/>
            <person name="Toyoda A."/>
            <person name="Takaki Y."/>
            <person name="Nishi S."/>
            <person name="Hori S."/>
            <person name="Arai W."/>
            <person name="Tsubouchi T."/>
            <person name="Morono Y."/>
            <person name="Uchiyama I."/>
            <person name="Ito T."/>
            <person name="Fujiyama A."/>
            <person name="Inagaki F."/>
            <person name="Takami H."/>
        </authorList>
    </citation>
    <scope>NUCLEOTIDE SEQUENCE</scope>
    <source>
        <strain evidence="3">Expedition CK06-06</strain>
    </source>
</reference>
<dbReference type="Pfam" id="PF01370">
    <property type="entry name" value="Epimerase"/>
    <property type="match status" value="1"/>
</dbReference>
<gene>
    <name evidence="3" type="ORF">S03H2_38274</name>
</gene>
<proteinExistence type="inferred from homology"/>
<comment type="caution">
    <text evidence="3">The sequence shown here is derived from an EMBL/GenBank/DDBJ whole genome shotgun (WGS) entry which is preliminary data.</text>
</comment>
<protein>
    <recommendedName>
        <fullName evidence="2">NAD-dependent epimerase/dehydratase domain-containing protein</fullName>
    </recommendedName>
</protein>
<evidence type="ECO:0000259" key="2">
    <source>
        <dbReference type="Pfam" id="PF01370"/>
    </source>
</evidence>
<feature type="non-terminal residue" evidence="3">
    <location>
        <position position="1"/>
    </location>
</feature>
<dbReference type="InterPro" id="IPR001509">
    <property type="entry name" value="Epimerase_deHydtase"/>
</dbReference>
<dbReference type="EMBL" id="BARU01023598">
    <property type="protein sequence ID" value="GAH54974.1"/>
    <property type="molecule type" value="Genomic_DNA"/>
</dbReference>
<accession>X1HMD2</accession>
<dbReference type="AlphaFoldDB" id="X1HMD2"/>
<dbReference type="SUPFAM" id="SSF51735">
    <property type="entry name" value="NAD(P)-binding Rossmann-fold domains"/>
    <property type="match status" value="1"/>
</dbReference>
<feature type="domain" description="NAD-dependent epimerase/dehydratase" evidence="2">
    <location>
        <begin position="2"/>
        <end position="142"/>
    </location>
</feature>